<reference evidence="8" key="1">
    <citation type="submission" date="2016-07" db="EMBL/GenBank/DDBJ databases">
        <authorList>
            <person name="Florea S."/>
            <person name="Webb J.S."/>
            <person name="Jaromczyk J."/>
            <person name="Schardl C.L."/>
        </authorList>
    </citation>
    <scope>NUCLEOTIDE SEQUENCE [LARGE SCALE GENOMIC DNA]</scope>
    <source>
        <strain evidence="8">Z6</strain>
    </source>
</reference>
<feature type="transmembrane region" description="Helical" evidence="6">
    <location>
        <begin position="154"/>
        <end position="174"/>
    </location>
</feature>
<comment type="subcellular location">
    <subcellularLocation>
        <location evidence="1">Cell membrane</location>
        <topology evidence="1">Multi-pass membrane protein</topology>
    </subcellularLocation>
</comment>
<proteinExistence type="predicted"/>
<feature type="transmembrane region" description="Helical" evidence="6">
    <location>
        <begin position="302"/>
        <end position="322"/>
    </location>
</feature>
<protein>
    <submittedName>
        <fullName evidence="7">Polysaccharide biosynthesis protein</fullName>
    </submittedName>
</protein>
<keyword evidence="2" id="KW-1003">Cell membrane</keyword>
<evidence type="ECO:0000256" key="2">
    <source>
        <dbReference type="ARBA" id="ARBA00022475"/>
    </source>
</evidence>
<dbReference type="Proteomes" id="UP000093514">
    <property type="component" value="Unassembled WGS sequence"/>
</dbReference>
<keyword evidence="5 6" id="KW-0472">Membrane</keyword>
<feature type="transmembrane region" description="Helical" evidence="6">
    <location>
        <begin position="21"/>
        <end position="41"/>
    </location>
</feature>
<evidence type="ECO:0000256" key="4">
    <source>
        <dbReference type="ARBA" id="ARBA00022989"/>
    </source>
</evidence>
<evidence type="ECO:0000256" key="1">
    <source>
        <dbReference type="ARBA" id="ARBA00004651"/>
    </source>
</evidence>
<feature type="transmembrane region" description="Helical" evidence="6">
    <location>
        <begin position="47"/>
        <end position="71"/>
    </location>
</feature>
<reference evidence="7 8" key="2">
    <citation type="submission" date="2016-08" db="EMBL/GenBank/DDBJ databases">
        <title>Orenia metallireducens sp. nov. strain Z6, a Novel Metal-reducing Firmicute from the Deep Subsurface.</title>
        <authorList>
            <person name="Maxim B.I."/>
            <person name="Kenneth K."/>
            <person name="Flynn T.M."/>
            <person name="Oloughlin E.J."/>
            <person name="Locke R.A."/>
            <person name="Weber J.R."/>
            <person name="Egan S.M."/>
            <person name="Mackie R.I."/>
            <person name="Cann I.K."/>
        </authorList>
    </citation>
    <scope>NUCLEOTIDE SEQUENCE [LARGE SCALE GENOMIC DNA]</scope>
    <source>
        <strain evidence="7 8">Z6</strain>
    </source>
</reference>
<feature type="transmembrane region" description="Helical" evidence="6">
    <location>
        <begin position="260"/>
        <end position="282"/>
    </location>
</feature>
<dbReference type="RefSeq" id="WP_068719481.1">
    <property type="nucleotide sequence ID" value="NZ_LWDV01000010.1"/>
</dbReference>
<dbReference type="OrthoDB" id="43925at2"/>
<dbReference type="AlphaFoldDB" id="A0A1C0A631"/>
<feature type="transmembrane region" description="Helical" evidence="6">
    <location>
        <begin position="394"/>
        <end position="417"/>
    </location>
</feature>
<evidence type="ECO:0000256" key="5">
    <source>
        <dbReference type="ARBA" id="ARBA00023136"/>
    </source>
</evidence>
<feature type="transmembrane region" description="Helical" evidence="6">
    <location>
        <begin position="123"/>
        <end position="142"/>
    </location>
</feature>
<feature type="transmembrane region" description="Helical" evidence="6">
    <location>
        <begin position="334"/>
        <end position="354"/>
    </location>
</feature>
<dbReference type="PANTHER" id="PTHR30250:SF11">
    <property type="entry name" value="O-ANTIGEN TRANSPORTER-RELATED"/>
    <property type="match status" value="1"/>
</dbReference>
<comment type="caution">
    <text evidence="7">The sequence shown here is derived from an EMBL/GenBank/DDBJ whole genome shotgun (WGS) entry which is preliminary data.</text>
</comment>
<evidence type="ECO:0000256" key="3">
    <source>
        <dbReference type="ARBA" id="ARBA00022692"/>
    </source>
</evidence>
<keyword evidence="4 6" id="KW-1133">Transmembrane helix</keyword>
<feature type="transmembrane region" description="Helical" evidence="6">
    <location>
        <begin position="91"/>
        <end position="111"/>
    </location>
</feature>
<dbReference type="EMBL" id="LWDV01000010">
    <property type="protein sequence ID" value="OCL25569.1"/>
    <property type="molecule type" value="Genomic_DNA"/>
</dbReference>
<accession>A0A1C0A631</accession>
<dbReference type="Pfam" id="PF13440">
    <property type="entry name" value="Polysacc_synt_3"/>
    <property type="match status" value="1"/>
</dbReference>
<dbReference type="InterPro" id="IPR050833">
    <property type="entry name" value="Poly_Biosynth_Transport"/>
</dbReference>
<evidence type="ECO:0000313" key="8">
    <source>
        <dbReference type="Proteomes" id="UP000093514"/>
    </source>
</evidence>
<gene>
    <name evidence="7" type="ORF">U472_14655</name>
</gene>
<name>A0A1C0A631_9FIRM</name>
<keyword evidence="3 6" id="KW-0812">Transmembrane</keyword>
<feature type="transmembrane region" description="Helical" evidence="6">
    <location>
        <begin position="366"/>
        <end position="388"/>
    </location>
</feature>
<keyword evidence="8" id="KW-1185">Reference proteome</keyword>
<dbReference type="GO" id="GO:0005886">
    <property type="term" value="C:plasma membrane"/>
    <property type="evidence" value="ECO:0007669"/>
    <property type="project" value="UniProtKB-SubCell"/>
</dbReference>
<feature type="transmembrane region" description="Helical" evidence="6">
    <location>
        <begin position="219"/>
        <end position="248"/>
    </location>
</feature>
<sequence>MIRLQNIKQLLEKGFFHIFGANVINKIIQFSSGILVVRILTKEHFGIYSYASNIIAFFLLFSGLGSISGVLQYGSESKNLKTRNSYFKYGIKLGLTFNLLLSFLILLYALFGNLTIPESRNVLILMFLLPIFTLLFEMIQIYMRASILNKNFSYLTIFNSFLLLCFSILGALLYQVEGLVVLRYFAYFLSVLFGIYLIKDKIRSIFTANNLQSNNKKGFIKFSLVSAANNSISQLLYILDLFLIGYFIKDVEIIASYKTATLIPFALNFIPVSIMTFIYPYFARNNKNNNWIKEKYLMLIKYLIPFNFLISLFLILFAPFIIKFIFGIEYLDSILTFRILSFGYFITASFRIPSGNILLMLKKVKFGLYMSIIVGLLNIILDIILVKLMGSTGAALATVTIFLFSSIISTSYLLYLLKRTMIS</sequence>
<evidence type="ECO:0000256" key="6">
    <source>
        <dbReference type="SAM" id="Phobius"/>
    </source>
</evidence>
<evidence type="ECO:0000313" key="7">
    <source>
        <dbReference type="EMBL" id="OCL25569.1"/>
    </source>
</evidence>
<feature type="transmembrane region" description="Helical" evidence="6">
    <location>
        <begin position="180"/>
        <end position="198"/>
    </location>
</feature>
<organism evidence="7 8">
    <name type="scientific">Orenia metallireducens</name>
    <dbReference type="NCBI Taxonomy" id="1413210"/>
    <lineage>
        <taxon>Bacteria</taxon>
        <taxon>Bacillati</taxon>
        <taxon>Bacillota</taxon>
        <taxon>Clostridia</taxon>
        <taxon>Halanaerobiales</taxon>
        <taxon>Halobacteroidaceae</taxon>
        <taxon>Orenia</taxon>
    </lineage>
</organism>
<dbReference type="PANTHER" id="PTHR30250">
    <property type="entry name" value="PST FAMILY PREDICTED COLANIC ACID TRANSPORTER"/>
    <property type="match status" value="1"/>
</dbReference>